<dbReference type="PANTHER" id="PTHR32552:SF81">
    <property type="entry name" value="TONB-DEPENDENT OUTER MEMBRANE RECEPTOR"/>
    <property type="match status" value="1"/>
</dbReference>
<keyword evidence="7" id="KW-0406">Ion transport</keyword>
<dbReference type="Pfam" id="PF00593">
    <property type="entry name" value="TonB_dep_Rec_b-barrel"/>
    <property type="match status" value="1"/>
</dbReference>
<evidence type="ECO:0000256" key="9">
    <source>
        <dbReference type="ARBA" id="ARBA00023136"/>
    </source>
</evidence>
<keyword evidence="3 11" id="KW-1134">Transmembrane beta strand</keyword>
<dbReference type="Proteomes" id="UP000256763">
    <property type="component" value="Unassembled WGS sequence"/>
</dbReference>
<evidence type="ECO:0000256" key="11">
    <source>
        <dbReference type="PROSITE-ProRule" id="PRU01360"/>
    </source>
</evidence>
<comment type="similarity">
    <text evidence="11 12">Belongs to the TonB-dependent receptor family.</text>
</comment>
<keyword evidence="10 11" id="KW-0998">Cell outer membrane</keyword>
<proteinExistence type="inferred from homology"/>
<dbReference type="Gene3D" id="2.40.170.20">
    <property type="entry name" value="TonB-dependent receptor, beta-barrel domain"/>
    <property type="match status" value="1"/>
</dbReference>
<dbReference type="AlphaFoldDB" id="A0A3E0WU92"/>
<keyword evidence="4" id="KW-0410">Iron transport</keyword>
<evidence type="ECO:0000256" key="8">
    <source>
        <dbReference type="ARBA" id="ARBA00023077"/>
    </source>
</evidence>
<dbReference type="InterPro" id="IPR012910">
    <property type="entry name" value="Plug_dom"/>
</dbReference>
<accession>A0A3E0WU92</accession>
<keyword evidence="8 12" id="KW-0798">TonB box</keyword>
<gene>
    <name evidence="15" type="ORF">CAL65_12580</name>
</gene>
<evidence type="ECO:0000256" key="7">
    <source>
        <dbReference type="ARBA" id="ARBA00023065"/>
    </source>
</evidence>
<name>A0A3E0WU92_9GAMM</name>
<organism evidence="15 16">
    <name type="scientific">Alkalilimnicola ehrlichii</name>
    <dbReference type="NCBI Taxonomy" id="351052"/>
    <lineage>
        <taxon>Bacteria</taxon>
        <taxon>Pseudomonadati</taxon>
        <taxon>Pseudomonadota</taxon>
        <taxon>Gammaproteobacteria</taxon>
        <taxon>Chromatiales</taxon>
        <taxon>Ectothiorhodospiraceae</taxon>
        <taxon>Alkalilimnicola</taxon>
    </lineage>
</organism>
<dbReference type="EMBL" id="NFZW01000011">
    <property type="protein sequence ID" value="RFA35753.1"/>
    <property type="molecule type" value="Genomic_DNA"/>
</dbReference>
<dbReference type="OrthoDB" id="5987490at2"/>
<sequence length="721" mass="79317">MRTVTLVAVTACWVGIVGGVTSSKVLAQEQDSDRPPGETHQSAAALEGLTITARRREEVAEEVPASVTVQGPEDLGVERVHTLSDVADTSPSTLFNVDNNTFTIRGVGAIHQAGVDLNPGVGLFVDQVFIGRPNGASPWLGDLERVEVVRGSQATLYGKNTIGGAVNLVPRSPGATSSVEAEATLGNHGFRRASLGGDLPLLDGELLTRGYFAYERRDGYIRNQYDGEDLHDTQRYGGRLTALGFPSLDSSLKLSLDFERDDSDGAQMSWAPLEMAKRHRADLNTPPEREVSRYGVSAHYDHYFPAISLSSITAYRTYDFEQFGDGDFSSVAGDDCTPETCLGTGQTERQWQFSQELRLTSANIDAPPAAGLFSWTGGVFYMHEYFDGVQLLDTTLVPREQFSRNYLEQDTDTYAVYGMANYHLTRELQLTGGLRYSYELKSGVAGVESESGTNFFGMPDEVSYRESYSNVSPEIGLNYTLAPGVLTYVKAARGFKSGGVSQFMMPGGGPNRYRSEKAWTYEGGIKSLWWDGRLQWNAAAFYVDWEDMQQRVFVDPYSRVVGNAASATTSGFETSVNLLPIDTLSLRASYGYLHARFDDFVVDELNEDYSGRRLPYSPRHTATLQADHRLPWGDTYALVSSLLYRWTSPYTLTPDSDYEQSSVHRVNASIGVSGGGWRLTVWGNNLLDEEELAGYFRYGAGADFAIAEIGRTYGATLRVAL</sequence>
<dbReference type="PANTHER" id="PTHR32552">
    <property type="entry name" value="FERRICHROME IRON RECEPTOR-RELATED"/>
    <property type="match status" value="1"/>
</dbReference>
<feature type="domain" description="TonB-dependent receptor plug" evidence="14">
    <location>
        <begin position="61"/>
        <end position="165"/>
    </location>
</feature>
<evidence type="ECO:0000256" key="3">
    <source>
        <dbReference type="ARBA" id="ARBA00022452"/>
    </source>
</evidence>
<keyword evidence="9 11" id="KW-0472">Membrane</keyword>
<dbReference type="InterPro" id="IPR000531">
    <property type="entry name" value="Beta-barrel_TonB"/>
</dbReference>
<evidence type="ECO:0000256" key="6">
    <source>
        <dbReference type="ARBA" id="ARBA00023004"/>
    </source>
</evidence>
<keyword evidence="5 11" id="KW-0812">Transmembrane</keyword>
<evidence type="ECO:0000313" key="15">
    <source>
        <dbReference type="EMBL" id="RFA35753.1"/>
    </source>
</evidence>
<keyword evidence="6" id="KW-0408">Iron</keyword>
<evidence type="ECO:0000256" key="2">
    <source>
        <dbReference type="ARBA" id="ARBA00022448"/>
    </source>
</evidence>
<keyword evidence="16" id="KW-1185">Reference proteome</keyword>
<protein>
    <recommendedName>
        <fullName evidence="17">TonB-dependent receptor</fullName>
    </recommendedName>
</protein>
<evidence type="ECO:0000313" key="16">
    <source>
        <dbReference type="Proteomes" id="UP000256763"/>
    </source>
</evidence>
<comment type="subcellular location">
    <subcellularLocation>
        <location evidence="1 11">Cell outer membrane</location>
        <topology evidence="1 11">Multi-pass membrane protein</topology>
    </subcellularLocation>
</comment>
<evidence type="ECO:0000256" key="10">
    <source>
        <dbReference type="ARBA" id="ARBA00023237"/>
    </source>
</evidence>
<comment type="caution">
    <text evidence="15">The sequence shown here is derived from an EMBL/GenBank/DDBJ whole genome shotgun (WGS) entry which is preliminary data.</text>
</comment>
<evidence type="ECO:0008006" key="17">
    <source>
        <dbReference type="Google" id="ProtNLM"/>
    </source>
</evidence>
<dbReference type="PROSITE" id="PS52016">
    <property type="entry name" value="TONB_DEPENDENT_REC_3"/>
    <property type="match status" value="1"/>
</dbReference>
<feature type="domain" description="TonB-dependent receptor-like beta-barrel" evidence="13">
    <location>
        <begin position="219"/>
        <end position="686"/>
    </location>
</feature>
<dbReference type="GO" id="GO:0006826">
    <property type="term" value="P:iron ion transport"/>
    <property type="evidence" value="ECO:0007669"/>
    <property type="project" value="UniProtKB-KW"/>
</dbReference>
<evidence type="ECO:0000256" key="4">
    <source>
        <dbReference type="ARBA" id="ARBA00022496"/>
    </source>
</evidence>
<dbReference type="InterPro" id="IPR039426">
    <property type="entry name" value="TonB-dep_rcpt-like"/>
</dbReference>
<evidence type="ECO:0000259" key="13">
    <source>
        <dbReference type="Pfam" id="PF00593"/>
    </source>
</evidence>
<evidence type="ECO:0000256" key="1">
    <source>
        <dbReference type="ARBA" id="ARBA00004571"/>
    </source>
</evidence>
<dbReference type="SUPFAM" id="SSF56935">
    <property type="entry name" value="Porins"/>
    <property type="match status" value="1"/>
</dbReference>
<dbReference type="GO" id="GO:0009279">
    <property type="term" value="C:cell outer membrane"/>
    <property type="evidence" value="ECO:0007669"/>
    <property type="project" value="UniProtKB-SubCell"/>
</dbReference>
<dbReference type="Pfam" id="PF07715">
    <property type="entry name" value="Plug"/>
    <property type="match status" value="1"/>
</dbReference>
<dbReference type="RefSeq" id="WP_116302526.1">
    <property type="nucleotide sequence ID" value="NZ_NFZV01000011.1"/>
</dbReference>
<evidence type="ECO:0000256" key="12">
    <source>
        <dbReference type="RuleBase" id="RU003357"/>
    </source>
</evidence>
<reference evidence="16" key="1">
    <citation type="submission" date="2017-05" db="EMBL/GenBank/DDBJ databases">
        <authorList>
            <person name="Sharma S."/>
            <person name="Sidhu C."/>
            <person name="Pinnaka A.K."/>
        </authorList>
    </citation>
    <scope>NUCLEOTIDE SEQUENCE [LARGE SCALE GENOMIC DNA]</scope>
    <source>
        <strain evidence="16">AK93</strain>
    </source>
</reference>
<evidence type="ECO:0000256" key="5">
    <source>
        <dbReference type="ARBA" id="ARBA00022692"/>
    </source>
</evidence>
<dbReference type="InterPro" id="IPR036942">
    <property type="entry name" value="Beta-barrel_TonB_sf"/>
</dbReference>
<evidence type="ECO:0000259" key="14">
    <source>
        <dbReference type="Pfam" id="PF07715"/>
    </source>
</evidence>
<keyword evidence="2 11" id="KW-0813">Transport</keyword>